<protein>
    <recommendedName>
        <fullName evidence="4">Transglutaminase-like domain-containing protein</fullName>
    </recommendedName>
</protein>
<evidence type="ECO:0000256" key="1">
    <source>
        <dbReference type="ARBA" id="ARBA00009390"/>
    </source>
</evidence>
<keyword evidence="6" id="KW-1185">Reference proteome</keyword>
<dbReference type="InterPro" id="IPR038765">
    <property type="entry name" value="Papain-like_cys_pep_sf"/>
</dbReference>
<dbReference type="GO" id="GO:0046872">
    <property type="term" value="F:metal ion binding"/>
    <property type="evidence" value="ECO:0007669"/>
    <property type="project" value="UniProtKB-KW"/>
</dbReference>
<evidence type="ECO:0000259" key="4">
    <source>
        <dbReference type="SMART" id="SM00460"/>
    </source>
</evidence>
<dbReference type="CDD" id="cd01951">
    <property type="entry name" value="lectin_L-type"/>
    <property type="match status" value="1"/>
</dbReference>
<evidence type="ECO:0000256" key="3">
    <source>
        <dbReference type="ARBA" id="ARBA00022833"/>
    </source>
</evidence>
<dbReference type="SMART" id="SM00460">
    <property type="entry name" value="TGc"/>
    <property type="match status" value="1"/>
</dbReference>
<comment type="similarity">
    <text evidence="1">Belongs to the transglutaminase-like superfamily. PNGase family.</text>
</comment>
<dbReference type="EMBL" id="JAEPRC010000048">
    <property type="protein sequence ID" value="KAG2212543.1"/>
    <property type="molecule type" value="Genomic_DNA"/>
</dbReference>
<name>A0A8H7VDJ9_9FUNG</name>
<dbReference type="PANTHER" id="PTHR12143:SF19">
    <property type="entry name" value="PEPTIDE-N(4)-(N-ACETYL-BETA-GLUCOSAMINYL)ASPARAGINE AMIDASE"/>
    <property type="match status" value="1"/>
</dbReference>
<dbReference type="GO" id="GO:0005829">
    <property type="term" value="C:cytosol"/>
    <property type="evidence" value="ECO:0007669"/>
    <property type="project" value="TreeGrafter"/>
</dbReference>
<evidence type="ECO:0000256" key="2">
    <source>
        <dbReference type="ARBA" id="ARBA00022723"/>
    </source>
</evidence>
<dbReference type="OrthoDB" id="409136at2759"/>
<evidence type="ECO:0000313" key="6">
    <source>
        <dbReference type="Proteomes" id="UP000650833"/>
    </source>
</evidence>
<reference evidence="5" key="1">
    <citation type="submission" date="2020-12" db="EMBL/GenBank/DDBJ databases">
        <title>Metabolic potential, ecology and presence of endohyphal bacteria is reflected in genomic diversity of Mucoromycotina.</title>
        <authorList>
            <person name="Muszewska A."/>
            <person name="Okrasinska A."/>
            <person name="Steczkiewicz K."/>
            <person name="Drgas O."/>
            <person name="Orlowska M."/>
            <person name="Perlinska-Lenart U."/>
            <person name="Aleksandrzak-Piekarczyk T."/>
            <person name="Szatraj K."/>
            <person name="Zielenkiewicz U."/>
            <person name="Pilsyk S."/>
            <person name="Malc E."/>
            <person name="Mieczkowski P."/>
            <person name="Kruszewska J.S."/>
            <person name="Biernat P."/>
            <person name="Pawlowska J."/>
        </authorList>
    </citation>
    <scope>NUCLEOTIDE SEQUENCE</scope>
    <source>
        <strain evidence="5">CBS 226.32</strain>
    </source>
</reference>
<sequence length="566" mass="64827">MQASSNAQEKAFMKQLEANGGVVFHYEKQELQDRAMELIPLQRLYEEAETILEDQGGKGTLEDLVIQRLLHWFKNEFFEWTNNAPCDYCHNTQTRGVNHLQPTQEELQFGAGVVEGYQCSLCNRLTRFPRYNDPGKLLETRRGRCGEWANCFTLCCRAVGSEARIVYDTTDHVWTEVYSEYEQRWIHCDSCEEAWDRPLLYSVGWNKQLNYCTAFSIDEALDVTKRYTRNWPEILKRRTKIQEPRLAIFLEGMTAKRQQNLDQSRKDTLNQRRVKELIELEEDSKKVYVKDDEMKGRQSGSLAWRTSRGETGEISATENIMNKLDLSGWKKQKIEAHYTLLGNASMQCDNRSFIPNDPYIRITRSIPDQRGGVYCKQSIQLDDRLKGIEIEFAFRITDSNGQQAVNGADGFAFVIQAQNENALGEGGCELGYGGIKNSLAIEFDTYQSSDRCADPSANHISIHGRKPPFGNSAHQDYSLGHTSRIPILQCGQWIKSKIRLLSNGIIEIGLAETNDKEYIQVLKITNQNFMSYLMPKEKAWIGFTASTGGLAENHDVQFISLIEFTE</sequence>
<dbReference type="GO" id="GO:0000224">
    <property type="term" value="F:peptide-N4-(N-acetyl-beta-glucosaminyl)asparagine amidase activity"/>
    <property type="evidence" value="ECO:0007669"/>
    <property type="project" value="TreeGrafter"/>
</dbReference>
<evidence type="ECO:0000313" key="5">
    <source>
        <dbReference type="EMBL" id="KAG2212543.1"/>
    </source>
</evidence>
<dbReference type="FunFam" id="2.20.25.10:FF:000011">
    <property type="entry name" value="peptide-N(4)-(N-acetyl-beta- glucosaminyl)asparagine amidase"/>
    <property type="match status" value="1"/>
</dbReference>
<dbReference type="Gene3D" id="2.60.120.200">
    <property type="match status" value="1"/>
</dbReference>
<organism evidence="5 6">
    <name type="scientific">Mucor plumbeus</name>
    <dbReference type="NCBI Taxonomy" id="97098"/>
    <lineage>
        <taxon>Eukaryota</taxon>
        <taxon>Fungi</taxon>
        <taxon>Fungi incertae sedis</taxon>
        <taxon>Mucoromycota</taxon>
        <taxon>Mucoromycotina</taxon>
        <taxon>Mucoromycetes</taxon>
        <taxon>Mucorales</taxon>
        <taxon>Mucorineae</taxon>
        <taxon>Mucoraceae</taxon>
        <taxon>Mucor</taxon>
    </lineage>
</organism>
<comment type="caution">
    <text evidence="5">The sequence shown here is derived from an EMBL/GenBank/DDBJ whole genome shotgun (WGS) entry which is preliminary data.</text>
</comment>
<feature type="domain" description="Transglutaminase-like" evidence="4">
    <location>
        <begin position="137"/>
        <end position="192"/>
    </location>
</feature>
<proteinExistence type="inferred from homology"/>
<dbReference type="SUPFAM" id="SSF54001">
    <property type="entry name" value="Cysteine proteinases"/>
    <property type="match status" value="1"/>
</dbReference>
<dbReference type="Pfam" id="PF18483">
    <property type="entry name" value="Lectin_L-type_dom"/>
    <property type="match status" value="1"/>
</dbReference>
<dbReference type="PANTHER" id="PTHR12143">
    <property type="entry name" value="PEPTIDE N-GLYCANASE PNGASE -RELATED"/>
    <property type="match status" value="1"/>
</dbReference>
<dbReference type="GO" id="GO:0005634">
    <property type="term" value="C:nucleus"/>
    <property type="evidence" value="ECO:0007669"/>
    <property type="project" value="TreeGrafter"/>
</dbReference>
<keyword evidence="2" id="KW-0479">Metal-binding</keyword>
<keyword evidence="3" id="KW-0862">Zinc</keyword>
<accession>A0A8H7VDJ9</accession>
<dbReference type="AlphaFoldDB" id="A0A8H7VDJ9"/>
<dbReference type="InterPro" id="IPR056573">
    <property type="entry name" value="Lectin_L-type_dom"/>
</dbReference>
<dbReference type="Proteomes" id="UP000650833">
    <property type="component" value="Unassembled WGS sequence"/>
</dbReference>
<dbReference type="InterPro" id="IPR013320">
    <property type="entry name" value="ConA-like_dom_sf"/>
</dbReference>
<dbReference type="GO" id="GO:0006516">
    <property type="term" value="P:glycoprotein catabolic process"/>
    <property type="evidence" value="ECO:0007669"/>
    <property type="project" value="TreeGrafter"/>
</dbReference>
<dbReference type="Gene3D" id="2.20.25.10">
    <property type="match status" value="1"/>
</dbReference>
<gene>
    <name evidence="5" type="ORF">INT46_010024</name>
</gene>
<dbReference type="InterPro" id="IPR050883">
    <property type="entry name" value="PNGase"/>
</dbReference>
<dbReference type="SUPFAM" id="SSF49899">
    <property type="entry name" value="Concanavalin A-like lectins/glucanases"/>
    <property type="match status" value="1"/>
</dbReference>
<dbReference type="Gene3D" id="3.10.620.30">
    <property type="match status" value="1"/>
</dbReference>
<dbReference type="InterPro" id="IPR002931">
    <property type="entry name" value="Transglutaminase-like"/>
</dbReference>
<dbReference type="Pfam" id="PF01841">
    <property type="entry name" value="Transglut_core"/>
    <property type="match status" value="1"/>
</dbReference>